<keyword evidence="6" id="KW-1185">Reference proteome</keyword>
<reference evidence="5 6" key="1">
    <citation type="journal article" date="2021" name="BMC Biol.">
        <title>Horizontally acquired antibacterial genes associated with adaptive radiation of ladybird beetles.</title>
        <authorList>
            <person name="Li H.S."/>
            <person name="Tang X.F."/>
            <person name="Huang Y.H."/>
            <person name="Xu Z.Y."/>
            <person name="Chen M.L."/>
            <person name="Du X.Y."/>
            <person name="Qiu B.Y."/>
            <person name="Chen P.T."/>
            <person name="Zhang W."/>
            <person name="Slipinski A."/>
            <person name="Escalona H.E."/>
            <person name="Waterhouse R.M."/>
            <person name="Zwick A."/>
            <person name="Pang H."/>
        </authorList>
    </citation>
    <scope>NUCLEOTIDE SEQUENCE [LARGE SCALE GENOMIC DNA]</scope>
    <source>
        <strain evidence="5">SYSU2018</strain>
    </source>
</reference>
<dbReference type="AlphaFoldDB" id="A0ABD2NER9"/>
<proteinExistence type="predicted"/>
<evidence type="ECO:0000259" key="3">
    <source>
        <dbReference type="PROSITE" id="PS50157"/>
    </source>
</evidence>
<dbReference type="SMART" id="SM00868">
    <property type="entry name" value="zf-AD"/>
    <property type="match status" value="1"/>
</dbReference>
<organism evidence="5 6">
    <name type="scientific">Cryptolaemus montrouzieri</name>
    <dbReference type="NCBI Taxonomy" id="559131"/>
    <lineage>
        <taxon>Eukaryota</taxon>
        <taxon>Metazoa</taxon>
        <taxon>Ecdysozoa</taxon>
        <taxon>Arthropoda</taxon>
        <taxon>Hexapoda</taxon>
        <taxon>Insecta</taxon>
        <taxon>Pterygota</taxon>
        <taxon>Neoptera</taxon>
        <taxon>Endopterygota</taxon>
        <taxon>Coleoptera</taxon>
        <taxon>Polyphaga</taxon>
        <taxon>Cucujiformia</taxon>
        <taxon>Coccinelloidea</taxon>
        <taxon>Coccinellidae</taxon>
        <taxon>Scymninae</taxon>
        <taxon>Scymnini</taxon>
        <taxon>Cryptolaemus</taxon>
    </lineage>
</organism>
<keyword evidence="2" id="KW-0479">Metal-binding</keyword>
<evidence type="ECO:0008006" key="7">
    <source>
        <dbReference type="Google" id="ProtNLM"/>
    </source>
</evidence>
<dbReference type="EMBL" id="JABFTP020000103">
    <property type="protein sequence ID" value="KAL3276980.1"/>
    <property type="molecule type" value="Genomic_DNA"/>
</dbReference>
<dbReference type="SUPFAM" id="SSF57716">
    <property type="entry name" value="Glucocorticoid receptor-like (DNA-binding domain)"/>
    <property type="match status" value="1"/>
</dbReference>
<dbReference type="PROSITE" id="PS51257">
    <property type="entry name" value="PROKAR_LIPOPROTEIN"/>
    <property type="match status" value="1"/>
</dbReference>
<feature type="binding site" evidence="2">
    <location>
        <position position="8"/>
    </location>
    <ligand>
        <name>Zn(2+)</name>
        <dbReference type="ChEBI" id="CHEBI:29105"/>
    </ligand>
</feature>
<dbReference type="InterPro" id="IPR012934">
    <property type="entry name" value="Znf_AD"/>
</dbReference>
<evidence type="ECO:0000313" key="6">
    <source>
        <dbReference type="Proteomes" id="UP001516400"/>
    </source>
</evidence>
<protein>
    <recommendedName>
        <fullName evidence="7">Zinc finger protein</fullName>
    </recommendedName>
</protein>
<dbReference type="InterPro" id="IPR013087">
    <property type="entry name" value="Znf_C2H2_type"/>
</dbReference>
<dbReference type="SMART" id="SM00355">
    <property type="entry name" value="ZnF_C2H2"/>
    <property type="match status" value="2"/>
</dbReference>
<dbReference type="Gene3D" id="3.30.160.60">
    <property type="entry name" value="Classic Zinc Finger"/>
    <property type="match status" value="1"/>
</dbReference>
<dbReference type="GO" id="GO:0008270">
    <property type="term" value="F:zinc ion binding"/>
    <property type="evidence" value="ECO:0007669"/>
    <property type="project" value="UniProtKB-UniRule"/>
</dbReference>
<dbReference type="Pfam" id="PF07776">
    <property type="entry name" value="zf-AD"/>
    <property type="match status" value="1"/>
</dbReference>
<accession>A0ABD2NER9</accession>
<sequence length="273" mass="31617">MMKFDKICRTCLLEKTPLKSLFNACLPNMLMSCASIQVIEGDGLPNQICVQCLQMVNRAYTFKQQCEKSDVVLRQYLNELELQNVSLPQNSLIDTVKDDHLLSTSEVLQQHSLFQEIFNDATTQSLVENFANHTASAVVEDLAETMHSLQTIAEQYLPETWDTDTQLMSCPSNSQEAFNTTFNLNNTYKCQYCDDLFPNEWILTEHTKIHTNENKYFAIFENLRCDICDREFLNSKFLKKHLKELHFGNQFSDDSEKSTFVQYAERVIDKVNL</sequence>
<dbReference type="Gene3D" id="3.40.1800.20">
    <property type="match status" value="1"/>
</dbReference>
<feature type="domain" description="ZAD" evidence="4">
    <location>
        <begin position="6"/>
        <end position="76"/>
    </location>
</feature>
<evidence type="ECO:0000259" key="4">
    <source>
        <dbReference type="PROSITE" id="PS51915"/>
    </source>
</evidence>
<keyword evidence="1" id="KW-0863">Zinc-finger</keyword>
<keyword evidence="2" id="KW-0862">Zinc</keyword>
<dbReference type="PROSITE" id="PS00028">
    <property type="entry name" value="ZINC_FINGER_C2H2_1"/>
    <property type="match status" value="2"/>
</dbReference>
<feature type="domain" description="C2H2-type" evidence="3">
    <location>
        <begin position="188"/>
        <end position="215"/>
    </location>
</feature>
<evidence type="ECO:0000256" key="2">
    <source>
        <dbReference type="PROSITE-ProRule" id="PRU01263"/>
    </source>
</evidence>
<dbReference type="InterPro" id="IPR036236">
    <property type="entry name" value="Znf_C2H2_sf"/>
</dbReference>
<gene>
    <name evidence="5" type="ORF">HHI36_012342</name>
</gene>
<dbReference type="SUPFAM" id="SSF57667">
    <property type="entry name" value="beta-beta-alpha zinc fingers"/>
    <property type="match status" value="1"/>
</dbReference>
<feature type="binding site" evidence="2">
    <location>
        <position position="52"/>
    </location>
    <ligand>
        <name>Zn(2+)</name>
        <dbReference type="ChEBI" id="CHEBI:29105"/>
    </ligand>
</feature>
<dbReference type="PROSITE" id="PS50157">
    <property type="entry name" value="ZINC_FINGER_C2H2_2"/>
    <property type="match status" value="2"/>
</dbReference>
<feature type="binding site" evidence="2">
    <location>
        <position position="11"/>
    </location>
    <ligand>
        <name>Zn(2+)</name>
        <dbReference type="ChEBI" id="CHEBI:29105"/>
    </ligand>
</feature>
<dbReference type="FunFam" id="3.40.1800.20:FF:000001">
    <property type="entry name" value="zinc finger protein 836"/>
    <property type="match status" value="1"/>
</dbReference>
<feature type="binding site" evidence="2">
    <location>
        <position position="49"/>
    </location>
    <ligand>
        <name>Zn(2+)</name>
        <dbReference type="ChEBI" id="CHEBI:29105"/>
    </ligand>
</feature>
<evidence type="ECO:0000256" key="1">
    <source>
        <dbReference type="PROSITE-ProRule" id="PRU00042"/>
    </source>
</evidence>
<dbReference type="PROSITE" id="PS51915">
    <property type="entry name" value="ZAD"/>
    <property type="match status" value="1"/>
</dbReference>
<evidence type="ECO:0000313" key="5">
    <source>
        <dbReference type="EMBL" id="KAL3276980.1"/>
    </source>
</evidence>
<name>A0ABD2NER9_9CUCU</name>
<feature type="domain" description="C2H2-type" evidence="3">
    <location>
        <begin position="223"/>
        <end position="251"/>
    </location>
</feature>
<comment type="caution">
    <text evidence="5">The sequence shown here is derived from an EMBL/GenBank/DDBJ whole genome shotgun (WGS) entry which is preliminary data.</text>
</comment>
<dbReference type="Proteomes" id="UP001516400">
    <property type="component" value="Unassembled WGS sequence"/>
</dbReference>